<reference evidence="2" key="1">
    <citation type="journal article" date="2023" name="Nat. Plants">
        <title>Single-cell RNA sequencing provides a high-resolution roadmap for understanding the multicellular compartmentation of specialized metabolism.</title>
        <authorList>
            <person name="Sun S."/>
            <person name="Shen X."/>
            <person name="Li Y."/>
            <person name="Li Y."/>
            <person name="Wang S."/>
            <person name="Li R."/>
            <person name="Zhang H."/>
            <person name="Shen G."/>
            <person name="Guo B."/>
            <person name="Wei J."/>
            <person name="Xu J."/>
            <person name="St-Pierre B."/>
            <person name="Chen S."/>
            <person name="Sun C."/>
        </authorList>
    </citation>
    <scope>NUCLEOTIDE SEQUENCE [LARGE SCALE GENOMIC DNA]</scope>
</reference>
<proteinExistence type="predicted"/>
<dbReference type="Proteomes" id="UP001060085">
    <property type="component" value="Linkage Group LG04"/>
</dbReference>
<gene>
    <name evidence="1" type="ORF">M9H77_18735</name>
</gene>
<dbReference type="EMBL" id="CM044704">
    <property type="protein sequence ID" value="KAI5668882.1"/>
    <property type="molecule type" value="Genomic_DNA"/>
</dbReference>
<name>A0ACC0B886_CATRO</name>
<protein>
    <submittedName>
        <fullName evidence="1">Uncharacterized protein</fullName>
    </submittedName>
</protein>
<organism evidence="1 2">
    <name type="scientific">Catharanthus roseus</name>
    <name type="common">Madagascar periwinkle</name>
    <name type="synonym">Vinca rosea</name>
    <dbReference type="NCBI Taxonomy" id="4058"/>
    <lineage>
        <taxon>Eukaryota</taxon>
        <taxon>Viridiplantae</taxon>
        <taxon>Streptophyta</taxon>
        <taxon>Embryophyta</taxon>
        <taxon>Tracheophyta</taxon>
        <taxon>Spermatophyta</taxon>
        <taxon>Magnoliopsida</taxon>
        <taxon>eudicotyledons</taxon>
        <taxon>Gunneridae</taxon>
        <taxon>Pentapetalae</taxon>
        <taxon>asterids</taxon>
        <taxon>lamiids</taxon>
        <taxon>Gentianales</taxon>
        <taxon>Apocynaceae</taxon>
        <taxon>Rauvolfioideae</taxon>
        <taxon>Vinceae</taxon>
        <taxon>Catharanthinae</taxon>
        <taxon>Catharanthus</taxon>
    </lineage>
</organism>
<accession>A0ACC0B886</accession>
<comment type="caution">
    <text evidence="1">The sequence shown here is derived from an EMBL/GenBank/DDBJ whole genome shotgun (WGS) entry which is preliminary data.</text>
</comment>
<evidence type="ECO:0000313" key="1">
    <source>
        <dbReference type="EMBL" id="KAI5668882.1"/>
    </source>
</evidence>
<evidence type="ECO:0000313" key="2">
    <source>
        <dbReference type="Proteomes" id="UP001060085"/>
    </source>
</evidence>
<sequence length="285" mass="32225">MDQQKPAVPAPAPAVKAKHKFLALLPKAAKAAANLRFEFENPIFSPGKDKKHNKPHHKNIGYSGPITSVILEQARSKSKNSRFAEAREPTSPTISCMGQIKYKRNFSLKKQRSLPRDAKPFSFIPRGGSRKKPPTTTTTKTDEVIIKKKKDQLKKFRNIYGSFKKPNGRKSDASAEVSRLPDRAPGLSQMKRFASSRETLSNFDWTTAAQVAPEEEEEEAPKYHRRYYSDDEKNCNSDGEEEEGITIRHSAPLPLPLPLEPKKEINLWKRRTVAQPVPLQLNKSK</sequence>
<keyword evidence="2" id="KW-1185">Reference proteome</keyword>